<dbReference type="InterPro" id="IPR012910">
    <property type="entry name" value="Plug_dom"/>
</dbReference>
<accession>A0A3B0XSY6</accession>
<dbReference type="Pfam" id="PF07715">
    <property type="entry name" value="Plug"/>
    <property type="match status" value="1"/>
</dbReference>
<evidence type="ECO:0000256" key="3">
    <source>
        <dbReference type="ARBA" id="ARBA00022692"/>
    </source>
</evidence>
<dbReference type="InterPro" id="IPR036942">
    <property type="entry name" value="Beta-barrel_TonB_sf"/>
</dbReference>
<dbReference type="SUPFAM" id="SSF56935">
    <property type="entry name" value="Porins"/>
    <property type="match status" value="1"/>
</dbReference>
<keyword evidence="3" id="KW-0812">Transmembrane</keyword>
<proteinExistence type="predicted"/>
<keyword evidence="6" id="KW-0472">Membrane</keyword>
<dbReference type="GO" id="GO:0044718">
    <property type="term" value="P:siderophore transmembrane transport"/>
    <property type="evidence" value="ECO:0007669"/>
    <property type="project" value="TreeGrafter"/>
</dbReference>
<evidence type="ECO:0000256" key="6">
    <source>
        <dbReference type="ARBA" id="ARBA00023136"/>
    </source>
</evidence>
<dbReference type="AlphaFoldDB" id="A0A3B0XSY6"/>
<evidence type="ECO:0000313" key="11">
    <source>
        <dbReference type="EMBL" id="VAW70661.1"/>
    </source>
</evidence>
<feature type="domain" description="TonB-dependent receptor-like beta-barrel" evidence="9">
    <location>
        <begin position="235"/>
        <end position="644"/>
    </location>
</feature>
<feature type="domain" description="TonB-dependent receptor plug" evidence="10">
    <location>
        <begin position="54"/>
        <end position="165"/>
    </location>
</feature>
<dbReference type="Gene3D" id="2.170.130.10">
    <property type="entry name" value="TonB-dependent receptor, plug domain"/>
    <property type="match status" value="1"/>
</dbReference>
<dbReference type="PANTHER" id="PTHR30069:SF29">
    <property type="entry name" value="HEMOGLOBIN AND HEMOGLOBIN-HAPTOGLOBIN-BINDING PROTEIN 1-RELATED"/>
    <property type="match status" value="1"/>
</dbReference>
<dbReference type="PANTHER" id="PTHR30069">
    <property type="entry name" value="TONB-DEPENDENT OUTER MEMBRANE RECEPTOR"/>
    <property type="match status" value="1"/>
</dbReference>
<evidence type="ECO:0000256" key="1">
    <source>
        <dbReference type="ARBA" id="ARBA00004571"/>
    </source>
</evidence>
<reference evidence="11" key="1">
    <citation type="submission" date="2018-06" db="EMBL/GenBank/DDBJ databases">
        <authorList>
            <person name="Zhirakovskaya E."/>
        </authorList>
    </citation>
    <scope>NUCLEOTIDE SEQUENCE</scope>
</reference>
<evidence type="ECO:0000256" key="5">
    <source>
        <dbReference type="ARBA" id="ARBA00023077"/>
    </source>
</evidence>
<dbReference type="PROSITE" id="PS52016">
    <property type="entry name" value="TONB_DEPENDENT_REC_3"/>
    <property type="match status" value="1"/>
</dbReference>
<keyword evidence="8" id="KW-0998">Cell outer membrane</keyword>
<dbReference type="Pfam" id="PF00593">
    <property type="entry name" value="TonB_dep_Rec_b-barrel"/>
    <property type="match status" value="1"/>
</dbReference>
<evidence type="ECO:0000256" key="8">
    <source>
        <dbReference type="ARBA" id="ARBA00023237"/>
    </source>
</evidence>
<keyword evidence="4" id="KW-0732">Signal</keyword>
<evidence type="ECO:0000259" key="10">
    <source>
        <dbReference type="Pfam" id="PF07715"/>
    </source>
</evidence>
<evidence type="ECO:0000256" key="7">
    <source>
        <dbReference type="ARBA" id="ARBA00023170"/>
    </source>
</evidence>
<dbReference type="GO" id="GO:0015344">
    <property type="term" value="F:siderophore uptake transmembrane transporter activity"/>
    <property type="evidence" value="ECO:0007669"/>
    <property type="project" value="TreeGrafter"/>
</dbReference>
<organism evidence="11">
    <name type="scientific">hydrothermal vent metagenome</name>
    <dbReference type="NCBI Taxonomy" id="652676"/>
    <lineage>
        <taxon>unclassified sequences</taxon>
        <taxon>metagenomes</taxon>
        <taxon>ecological metagenomes</taxon>
    </lineage>
</organism>
<keyword evidence="7 11" id="KW-0675">Receptor</keyword>
<dbReference type="GO" id="GO:0009279">
    <property type="term" value="C:cell outer membrane"/>
    <property type="evidence" value="ECO:0007669"/>
    <property type="project" value="UniProtKB-SubCell"/>
</dbReference>
<dbReference type="InterPro" id="IPR037066">
    <property type="entry name" value="Plug_dom_sf"/>
</dbReference>
<comment type="subcellular location">
    <subcellularLocation>
        <location evidence="1">Cell outer membrane</location>
        <topology evidence="1">Multi-pass membrane protein</topology>
    </subcellularLocation>
</comment>
<dbReference type="Gene3D" id="2.40.170.20">
    <property type="entry name" value="TonB-dependent receptor, beta-barrel domain"/>
    <property type="match status" value="1"/>
</dbReference>
<keyword evidence="2" id="KW-0813">Transport</keyword>
<evidence type="ECO:0000259" key="9">
    <source>
        <dbReference type="Pfam" id="PF00593"/>
    </source>
</evidence>
<sequence>MKKIVFSASLFICFTPFSLPVFADEEMDALLSMSLEELTQVEITGSTLTPESIDSVPSAVTVFTYQQLKRMGLDSLDELMNIVPGFQSYRSTRSSINYAISSRGRRIANAGSEILLLMDGQRLNDPRTGGSFLLTSKLPLMQIERVEFIRGPGSAVYGSNAMLGVVNIITRSNVNETGVAVGSFDRRQGYLQASRKTENFSLDLFAYLDQDKGDKYLLQDTFSPNMLETEDPRELANFNLKLKWNNTQVNIQHNQASAENFYEQNNISNGFNQRETEISFIALKQGFSWLSVNSFVQASYSVSRFFTAGQLTSAAVAALLSGGAGNEPLFLKADFNNYSESRLQWHNDWAIRSDSRLQFGAELRYIDAPETLGGSNYDLADLASGNIPIGYYGDIRNITPIQAESTRNISGVYLQYQQALFETTQLTLGLRYDDFSGIGSELSPRFALVQTLNQHHSLKLLYGEAFRAPTENELNLLNNPVLLGNPNLKPETVKTWDFIWLGQWSHTTFSLGYFENHFDDSIVRGDIGGGTIQFMNAEQGPSKGFEFEASHEFNQRWLVRASYTHFTEMPETSLDEADLFYSFMLNYQRSQWNANIIASYFDQRITMTGGSSNVPLALDGYWQTYAKLSYHFTDELQTFVQLKNMLDEDYQTPTASAKLNEGAPNRGREVLWGVIWSF</sequence>
<keyword evidence="5" id="KW-0798">TonB box</keyword>
<evidence type="ECO:0000256" key="4">
    <source>
        <dbReference type="ARBA" id="ARBA00022729"/>
    </source>
</evidence>
<evidence type="ECO:0000256" key="2">
    <source>
        <dbReference type="ARBA" id="ARBA00022448"/>
    </source>
</evidence>
<name>A0A3B0XSY6_9ZZZZ</name>
<gene>
    <name evidence="11" type="ORF">MNBD_GAMMA09-2858</name>
</gene>
<dbReference type="EMBL" id="UOFI01000204">
    <property type="protein sequence ID" value="VAW70661.1"/>
    <property type="molecule type" value="Genomic_DNA"/>
</dbReference>
<dbReference type="InterPro" id="IPR039426">
    <property type="entry name" value="TonB-dep_rcpt-like"/>
</dbReference>
<protein>
    <submittedName>
        <fullName evidence="11">TonB-dependent receptor Outer membrane receptor for ferrienterochelin and colicins</fullName>
    </submittedName>
</protein>
<dbReference type="InterPro" id="IPR000531">
    <property type="entry name" value="Beta-barrel_TonB"/>
</dbReference>